<dbReference type="Pfam" id="PF00689">
    <property type="entry name" value="Cation_ATPase_C"/>
    <property type="match status" value="1"/>
</dbReference>
<dbReference type="PANTHER" id="PTHR13219">
    <property type="entry name" value="TRANSMEMBRANE PROTEIN 94"/>
    <property type="match status" value="1"/>
</dbReference>
<proteinExistence type="predicted"/>
<feature type="transmembrane region" description="Helical" evidence="1">
    <location>
        <begin position="47"/>
        <end position="70"/>
    </location>
</feature>
<feature type="transmembrane region" description="Helical" evidence="1">
    <location>
        <begin position="258"/>
        <end position="276"/>
    </location>
</feature>
<feature type="transmembrane region" description="Helical" evidence="1">
    <location>
        <begin position="76"/>
        <end position="98"/>
    </location>
</feature>
<dbReference type="InterPro" id="IPR039720">
    <property type="entry name" value="TMEM94"/>
</dbReference>
<dbReference type="RefSeq" id="XP_065650183.1">
    <property type="nucleotide sequence ID" value="XM_065794111.1"/>
</dbReference>
<feature type="domain" description="Cation-transporting P-type ATPase C-terminal" evidence="2">
    <location>
        <begin position="1021"/>
        <end position="1224"/>
    </location>
</feature>
<keyword evidence="1" id="KW-0472">Membrane</keyword>
<dbReference type="InterPro" id="IPR023299">
    <property type="entry name" value="ATPase_P-typ_cyto_dom_N"/>
</dbReference>
<dbReference type="SUPFAM" id="SSF81660">
    <property type="entry name" value="Metal cation-transporting ATPase, ATP-binding domain N"/>
    <property type="match status" value="1"/>
</dbReference>
<keyword evidence="1" id="KW-1133">Transmembrane helix</keyword>
<keyword evidence="3" id="KW-1185">Reference proteome</keyword>
<reference evidence="4" key="1">
    <citation type="submission" date="2025-08" db="UniProtKB">
        <authorList>
            <consortium name="RefSeq"/>
        </authorList>
    </citation>
    <scope>IDENTIFICATION</scope>
</reference>
<dbReference type="Proteomes" id="UP001652625">
    <property type="component" value="Chromosome 03"/>
</dbReference>
<feature type="transmembrane region" description="Helical" evidence="1">
    <location>
        <begin position="1027"/>
        <end position="1045"/>
    </location>
</feature>
<accession>A0ABM4BM87</accession>
<name>A0ABM4BM87_HYDVU</name>
<evidence type="ECO:0000313" key="3">
    <source>
        <dbReference type="Proteomes" id="UP001652625"/>
    </source>
</evidence>
<sequence>MTQYGLTTEKALKKLKEAIKNQLCCCLQRNKSMLWLPQKLFNADSTLHFSVIGCGGIFLVLIAILANLFAFHMDSYTTLLAEFVILLVFFLGILLFCIREVILKENEIERTIGCLLSEIDETVTWSDNQYPSLTLPDSRSFTLVWTYRDGHVVNLPWNLVVEGDVIILGSGAVSFTRCKEIQSDDTSGPLHILEAGDTFNPASLNNKECDPFPRQRFEVMQTPVETLISSYFHENSHKLVSICNADAKIIRQFIERRLLFAVVLFVLLVNIIRWRLIPEASGFNLEMIFLIPCHSIFPLLPLTFPIIWKFVSFYGAARLRVLLSIYSKLYTKASDSEEIILEHVDRLAVWKSFWKILRGDPQGLPRRIDLVHALGSITTFSCVDKEGILCYPNPIPEKLFYFESMPTTSQINEVNINSADVPVSSQLERSFDEVKILTISSDPHSCNGFRFDELEWQKSISSLKPLGLNMLLNSPCLYPLKTIRENDFINQLLLASNNTLMSGLNGCLCGLSREIGFKDLALRNYQHKQKIFTYSPMDSTEATVPSSFYLSIVREKRLPHMISSLINQTNSNVTQMLSVGSADIILEACSDIWNGCDIKPLSEAKKEKALSFFQRMDITGRCLAYSYRPVFENVNVNDHSFVQFSNKRWNSVELQVSNKVFTDSGNQMCEVENKNVQEDLCCGDLLKKPVFNSSTCQLDKQIFLGMVTLTHLLKEDVLTLVEQLNVAGIRFVHFSYDNELLSRVFCQRLGLETGWNCHISLSDDNDYIEYSSSAISDSCPFLYQEDVEGFNRSFRRRENESSLGSFRRREPYSSASLLAKGESQDEDLPPKNLYAEFDELYFMTNRSKLPKGIQCMRAHLEEVDDVPLLVPLFTDCTPQAVCDMINIMQDYDDIVCCIGSSLNLQNHTIFSSADVSISVNPILRNVCTTKDQKINDCYELHHSDLCLWTTNKYRGPLELSSLLNSVSCSLRLTREENFPISALLCESRRILFGLRSCFLFLVYCHLFLTILQLLSTCFLLPPPLSGLQMLWLICIIIPLLSISLIGTPNNGKLMKVITGKRKKHSYKEFASSYVKQFFVTFGLNAFLITTGLFPWLLTMFCKKSNAKTRCTWFLGARNASLSMGGYYDELKDGYHAAQDVILCYITISFTLLSSSFVHRSDFLWRKSPFKNKPWCVCILASLLLQAVLTLIFDYSHDLAAISPFFYLVCFVVLFVVILLSEAYKGCLKRKSVRLQKRERLKFDTKLGMNSPI</sequence>
<feature type="transmembrane region" description="Helical" evidence="1">
    <location>
        <begin position="1077"/>
        <end position="1097"/>
    </location>
</feature>
<organism evidence="3 4">
    <name type="scientific">Hydra vulgaris</name>
    <name type="common">Hydra</name>
    <name type="synonym">Hydra attenuata</name>
    <dbReference type="NCBI Taxonomy" id="6087"/>
    <lineage>
        <taxon>Eukaryota</taxon>
        <taxon>Metazoa</taxon>
        <taxon>Cnidaria</taxon>
        <taxon>Hydrozoa</taxon>
        <taxon>Hydroidolina</taxon>
        <taxon>Anthoathecata</taxon>
        <taxon>Aplanulata</taxon>
        <taxon>Hydridae</taxon>
        <taxon>Hydra</taxon>
    </lineage>
</organism>
<evidence type="ECO:0000313" key="4">
    <source>
        <dbReference type="RefSeq" id="XP_065650183.1"/>
    </source>
</evidence>
<feature type="transmembrane region" description="Helical" evidence="1">
    <location>
        <begin position="1204"/>
        <end position="1223"/>
    </location>
</feature>
<feature type="transmembrane region" description="Helical" evidence="1">
    <location>
        <begin position="1133"/>
        <end position="1152"/>
    </location>
</feature>
<dbReference type="SUPFAM" id="SSF81665">
    <property type="entry name" value="Calcium ATPase, transmembrane domain M"/>
    <property type="match status" value="1"/>
</dbReference>
<dbReference type="Gene3D" id="1.20.1110.10">
    <property type="entry name" value="Calcium-transporting ATPase, transmembrane domain"/>
    <property type="match status" value="1"/>
</dbReference>
<evidence type="ECO:0000259" key="2">
    <source>
        <dbReference type="Pfam" id="PF00689"/>
    </source>
</evidence>
<feature type="transmembrane region" description="Helical" evidence="1">
    <location>
        <begin position="1173"/>
        <end position="1192"/>
    </location>
</feature>
<evidence type="ECO:0000256" key="1">
    <source>
        <dbReference type="SAM" id="Phobius"/>
    </source>
</evidence>
<keyword evidence="1 4" id="KW-0812">Transmembrane</keyword>
<dbReference type="InterPro" id="IPR006068">
    <property type="entry name" value="ATPase_P-typ_cation-transptr_C"/>
</dbReference>
<dbReference type="GeneID" id="100199673"/>
<protein>
    <submittedName>
        <fullName evidence="4">Transmembrane protein 94 isoform X3</fullName>
    </submittedName>
</protein>
<dbReference type="InterPro" id="IPR023298">
    <property type="entry name" value="ATPase_P-typ_TM_dom_sf"/>
</dbReference>
<feature type="transmembrane region" description="Helical" evidence="1">
    <location>
        <begin position="997"/>
        <end position="1021"/>
    </location>
</feature>
<dbReference type="PANTHER" id="PTHR13219:SF6">
    <property type="entry name" value="TRANSMEMBRANE PROTEIN 94"/>
    <property type="match status" value="1"/>
</dbReference>
<gene>
    <name evidence="4" type="primary">LOC100199673</name>
</gene>
<feature type="transmembrane region" description="Helical" evidence="1">
    <location>
        <begin position="288"/>
        <end position="311"/>
    </location>
</feature>